<feature type="chain" id="PRO_5046120219" evidence="2">
    <location>
        <begin position="25"/>
        <end position="295"/>
    </location>
</feature>
<dbReference type="InterPro" id="IPR036069">
    <property type="entry name" value="DUF34/NIF3_sf"/>
</dbReference>
<organism evidence="3 4">
    <name type="scientific">Novosphingobium aquae</name>
    <dbReference type="NCBI Taxonomy" id="3133435"/>
    <lineage>
        <taxon>Bacteria</taxon>
        <taxon>Pseudomonadati</taxon>
        <taxon>Pseudomonadota</taxon>
        <taxon>Alphaproteobacteria</taxon>
        <taxon>Sphingomonadales</taxon>
        <taxon>Sphingomonadaceae</taxon>
        <taxon>Novosphingobium</taxon>
    </lineage>
</organism>
<evidence type="ECO:0000313" key="3">
    <source>
        <dbReference type="EMBL" id="MEJ6011146.1"/>
    </source>
</evidence>
<comment type="similarity">
    <text evidence="1">Belongs to the GTP cyclohydrolase I type 2/NIF3 family.</text>
</comment>
<dbReference type="InterPro" id="IPR002678">
    <property type="entry name" value="DUF34/NIF3"/>
</dbReference>
<dbReference type="EMBL" id="JBBHJY010000007">
    <property type="protein sequence ID" value="MEJ6011146.1"/>
    <property type="molecule type" value="Genomic_DNA"/>
</dbReference>
<comment type="caution">
    <text evidence="3">The sequence shown here is derived from an EMBL/GenBank/DDBJ whole genome shotgun (WGS) entry which is preliminary data.</text>
</comment>
<dbReference type="Pfam" id="PF01784">
    <property type="entry name" value="DUF34_NIF3"/>
    <property type="match status" value="1"/>
</dbReference>
<keyword evidence="4" id="KW-1185">Reference proteome</keyword>
<protein>
    <submittedName>
        <fullName evidence="3">Nif3-like dinuclear metal center hexameric protein</fullName>
    </submittedName>
</protein>
<evidence type="ECO:0000256" key="1">
    <source>
        <dbReference type="ARBA" id="ARBA00006964"/>
    </source>
</evidence>
<proteinExistence type="inferred from homology"/>
<keyword evidence="2" id="KW-0732">Signal</keyword>
<evidence type="ECO:0000313" key="4">
    <source>
        <dbReference type="Proteomes" id="UP001379235"/>
    </source>
</evidence>
<evidence type="ECO:0000256" key="2">
    <source>
        <dbReference type="SAM" id="SignalP"/>
    </source>
</evidence>
<sequence length="295" mass="32076">MIDRRTTIAALAGTLLAPAPLVRASSPLPAGLTAREVFAAIKAASGQPWDPNPTDDRIIYGRRDAPITGIATCFTASIDVLRRAKAAGLNYIVPHEASFFERYDDFAESALRDGDPVLIAKKRLLDENGMVIQRMHGHAHSRPGDAIMTGLVRRLGWEKLRAERPGMPWIELPATSARDLGRHISRRLGRKTMRMFGDPARMIRTVSISAGMPGENAQIQQLESGADAVLLGEVREPEVLGYAQDMAASRPVTVYLAGHTGEDPGMGVLAEWLQGIFPALPVRWLEAADPYSNPA</sequence>
<dbReference type="Proteomes" id="UP001379235">
    <property type="component" value="Unassembled WGS sequence"/>
</dbReference>
<dbReference type="SUPFAM" id="SSF102705">
    <property type="entry name" value="NIF3 (NGG1p interacting factor 3)-like"/>
    <property type="match status" value="1"/>
</dbReference>
<feature type="signal peptide" evidence="2">
    <location>
        <begin position="1"/>
        <end position="24"/>
    </location>
</feature>
<dbReference type="RefSeq" id="WP_339968052.1">
    <property type="nucleotide sequence ID" value="NZ_JBBHJY010000007.1"/>
</dbReference>
<reference evidence="3 4" key="1">
    <citation type="submission" date="2024-03" db="EMBL/GenBank/DDBJ databases">
        <authorList>
            <person name="Jo J.-H."/>
        </authorList>
    </citation>
    <scope>NUCLEOTIDE SEQUENCE [LARGE SCALE GENOMIC DNA]</scope>
    <source>
        <strain evidence="3 4">AS3R-12</strain>
    </source>
</reference>
<accession>A0ABU8SAZ9</accession>
<dbReference type="Gene3D" id="3.40.1390.30">
    <property type="entry name" value="NIF3 (NGG1p interacting factor 3)-like"/>
    <property type="match status" value="2"/>
</dbReference>
<name>A0ABU8SAZ9_9SPHN</name>
<gene>
    <name evidence="3" type="ORF">WG900_14580</name>
</gene>